<keyword evidence="1" id="KW-0378">Hydrolase</keyword>
<keyword evidence="1" id="KW-0997">Cell inner membrane</keyword>
<keyword evidence="1" id="KW-1208">Phospholipid metabolism</keyword>
<keyword evidence="2" id="KW-1133">Transmembrane helix</keyword>
<feature type="domain" description="YutG/PgpA" evidence="3">
    <location>
        <begin position="25"/>
        <end position="162"/>
    </location>
</feature>
<comment type="function">
    <text evidence="1">Lipid phosphatase which dephosphorylates phosphatidylglycerophosphate (PGP) to phosphatidylglycerol (PG).</text>
</comment>
<keyword evidence="1 2" id="KW-0472">Membrane</keyword>
<dbReference type="Proteomes" id="UP001409585">
    <property type="component" value="Unassembled WGS sequence"/>
</dbReference>
<dbReference type="InterPro" id="IPR026037">
    <property type="entry name" value="PgpA"/>
</dbReference>
<keyword evidence="1" id="KW-0443">Lipid metabolism</keyword>
<dbReference type="GO" id="GO:0005886">
    <property type="term" value="C:plasma membrane"/>
    <property type="evidence" value="ECO:0007669"/>
    <property type="project" value="UniProtKB-SubCell"/>
</dbReference>
<keyword evidence="1" id="KW-0442">Lipid degradation</keyword>
<evidence type="ECO:0000256" key="2">
    <source>
        <dbReference type="SAM" id="Phobius"/>
    </source>
</evidence>
<name>A0AAV3UAI5_9ALTE</name>
<dbReference type="GO" id="GO:0009395">
    <property type="term" value="P:phospholipid catabolic process"/>
    <property type="evidence" value="ECO:0007669"/>
    <property type="project" value="UniProtKB-KW"/>
</dbReference>
<dbReference type="CDD" id="cd06971">
    <property type="entry name" value="PgpA"/>
    <property type="match status" value="1"/>
</dbReference>
<evidence type="ECO:0000256" key="1">
    <source>
        <dbReference type="PIRNR" id="PIRNR006162"/>
    </source>
</evidence>
<dbReference type="EC" id="3.1.3.27" evidence="1"/>
<dbReference type="PANTHER" id="PTHR36305">
    <property type="entry name" value="PHOSPHATIDYLGLYCEROPHOSPHATASE A"/>
    <property type="match status" value="1"/>
</dbReference>
<evidence type="ECO:0000259" key="3">
    <source>
        <dbReference type="Pfam" id="PF04608"/>
    </source>
</evidence>
<comment type="cofactor">
    <cofactor evidence="1">
        <name>Mg(2+)</name>
        <dbReference type="ChEBI" id="CHEBI:18420"/>
    </cofactor>
</comment>
<feature type="transmembrane region" description="Helical" evidence="2">
    <location>
        <begin position="142"/>
        <end position="166"/>
    </location>
</feature>
<gene>
    <name evidence="4" type="ORF">GCM10025791_46350</name>
</gene>
<feature type="transmembrane region" description="Helical" evidence="2">
    <location>
        <begin position="97"/>
        <end position="122"/>
    </location>
</feature>
<sequence length="167" mass="18471">MSRADKSAVPAPSFRRLLRSPSLLLAFGFGSGCSRWAPGTVGTVAAMPFAIALLQLPLWAYAILVLLAAVAGVWICRQASDELQVHDHSGIVWDEFVGLWITLIAAPQHWFWLLLGFALFRFFDILKPWPISYFDRHVHGGLGIMIDDILAGFFAALCLQGLVYWVG</sequence>
<keyword evidence="1" id="KW-0479">Metal-binding</keyword>
<keyword evidence="1" id="KW-0460">Magnesium</keyword>
<comment type="caution">
    <text evidence="4">The sequence shown here is derived from an EMBL/GenBank/DDBJ whole genome shotgun (WGS) entry which is preliminary data.</text>
</comment>
<comment type="pathway">
    <text evidence="1">Phospholipid metabolism; phosphatidylglycerol biosynthesis; phosphatidylglycerol from CDP-diacylglycerol: step 2/2.</text>
</comment>
<dbReference type="PROSITE" id="PS51257">
    <property type="entry name" value="PROKAR_LIPOPROTEIN"/>
    <property type="match status" value="1"/>
</dbReference>
<keyword evidence="1" id="KW-0595">Phospholipid degradation</keyword>
<dbReference type="PANTHER" id="PTHR36305:SF1">
    <property type="entry name" value="PHOSPHATIDYLGLYCEROPHOSPHATASE A"/>
    <property type="match status" value="1"/>
</dbReference>
<keyword evidence="1" id="KW-1003">Cell membrane</keyword>
<dbReference type="SUPFAM" id="SSF101307">
    <property type="entry name" value="YutG-like"/>
    <property type="match status" value="1"/>
</dbReference>
<keyword evidence="1 2" id="KW-0812">Transmembrane</keyword>
<comment type="subcellular location">
    <subcellularLocation>
        <location evidence="1">Cell inner membrane</location>
        <topology evidence="1">Multi-pass membrane protein</topology>
    </subcellularLocation>
</comment>
<dbReference type="EMBL" id="BAABLX010000078">
    <property type="protein sequence ID" value="GAA4959875.1"/>
    <property type="molecule type" value="Genomic_DNA"/>
</dbReference>
<dbReference type="RefSeq" id="WP_345427766.1">
    <property type="nucleotide sequence ID" value="NZ_AP031496.1"/>
</dbReference>
<protein>
    <recommendedName>
        <fullName evidence="1">Phosphatidylglycerophosphatase A</fullName>
        <ecNumber evidence="1">3.1.3.27</ecNumber>
    </recommendedName>
    <alternativeName>
        <fullName evidence="1">Phosphatidylglycerolphosphate phosphatase A</fullName>
    </alternativeName>
</protein>
<keyword evidence="5" id="KW-1185">Reference proteome</keyword>
<evidence type="ECO:0000313" key="5">
    <source>
        <dbReference type="Proteomes" id="UP001409585"/>
    </source>
</evidence>
<dbReference type="InterPro" id="IPR007686">
    <property type="entry name" value="YutG/PgpA"/>
</dbReference>
<dbReference type="GO" id="GO:0008962">
    <property type="term" value="F:phosphatidylglycerophosphatase activity"/>
    <property type="evidence" value="ECO:0007669"/>
    <property type="project" value="UniProtKB-EC"/>
</dbReference>
<proteinExistence type="predicted"/>
<dbReference type="GO" id="GO:0046872">
    <property type="term" value="F:metal ion binding"/>
    <property type="evidence" value="ECO:0007669"/>
    <property type="project" value="UniProtKB-KW"/>
</dbReference>
<reference evidence="5" key="1">
    <citation type="journal article" date="2019" name="Int. J. Syst. Evol. Microbiol.">
        <title>The Global Catalogue of Microorganisms (GCM) 10K type strain sequencing project: providing services to taxonomists for standard genome sequencing and annotation.</title>
        <authorList>
            <consortium name="The Broad Institute Genomics Platform"/>
            <consortium name="The Broad Institute Genome Sequencing Center for Infectious Disease"/>
            <person name="Wu L."/>
            <person name="Ma J."/>
        </authorList>
    </citation>
    <scope>NUCLEOTIDE SEQUENCE [LARGE SCALE GENOMIC DNA]</scope>
    <source>
        <strain evidence="5">JCM 19134</strain>
    </source>
</reference>
<comment type="catalytic activity">
    <reaction evidence="1">
        <text>a 1,2-diacyl-sn-glycero-3-phospho-(1'-sn-glycero-3'-phosphate) + H2O = a 1,2-diacyl-sn-glycero-3-phospho-(1'-sn-glycerol) + phosphate</text>
        <dbReference type="Rhea" id="RHEA:33751"/>
        <dbReference type="ChEBI" id="CHEBI:15377"/>
        <dbReference type="ChEBI" id="CHEBI:43474"/>
        <dbReference type="ChEBI" id="CHEBI:60110"/>
        <dbReference type="ChEBI" id="CHEBI:64716"/>
        <dbReference type="EC" id="3.1.3.27"/>
    </reaction>
</comment>
<dbReference type="InterPro" id="IPR036681">
    <property type="entry name" value="PgpA-like_sf"/>
</dbReference>
<organism evidence="4 5">
    <name type="scientific">Halioxenophilus aromaticivorans</name>
    <dbReference type="NCBI Taxonomy" id="1306992"/>
    <lineage>
        <taxon>Bacteria</taxon>
        <taxon>Pseudomonadati</taxon>
        <taxon>Pseudomonadota</taxon>
        <taxon>Gammaproteobacteria</taxon>
        <taxon>Alteromonadales</taxon>
        <taxon>Alteromonadaceae</taxon>
        <taxon>Halioxenophilus</taxon>
    </lineage>
</organism>
<feature type="transmembrane region" description="Helical" evidence="2">
    <location>
        <begin position="56"/>
        <end position="76"/>
    </location>
</feature>
<dbReference type="Pfam" id="PF04608">
    <property type="entry name" value="PgpA"/>
    <property type="match status" value="1"/>
</dbReference>
<accession>A0AAV3UAI5</accession>
<evidence type="ECO:0000313" key="4">
    <source>
        <dbReference type="EMBL" id="GAA4959875.1"/>
    </source>
</evidence>
<dbReference type="PIRSF" id="PIRSF006162">
    <property type="entry name" value="PgpA"/>
    <property type="match status" value="1"/>
</dbReference>
<dbReference type="AlphaFoldDB" id="A0AAV3UAI5"/>